<accession>A0A196S7P0</accession>
<dbReference type="SUPFAM" id="SSF46565">
    <property type="entry name" value="Chaperone J-domain"/>
    <property type="match status" value="1"/>
</dbReference>
<dbReference type="FunFam" id="2.10.230.10:FF:000001">
    <property type="entry name" value="DnaJ subfamily A member 2"/>
    <property type="match status" value="1"/>
</dbReference>
<evidence type="ECO:0000259" key="8">
    <source>
        <dbReference type="PROSITE" id="PS51188"/>
    </source>
</evidence>
<evidence type="ECO:0000313" key="10">
    <source>
        <dbReference type="Proteomes" id="UP000078348"/>
    </source>
</evidence>
<dbReference type="InterPro" id="IPR036410">
    <property type="entry name" value="HSP_DnaJ_Cys-rich_dom_sf"/>
</dbReference>
<dbReference type="PRINTS" id="PR00625">
    <property type="entry name" value="JDOMAIN"/>
</dbReference>
<keyword evidence="10" id="KW-1185">Reference proteome</keyword>
<dbReference type="FunFam" id="1.10.287.110:FF:000041">
    <property type="entry name" value="Chaperone protein DNAj, putative"/>
    <property type="match status" value="1"/>
</dbReference>
<reference evidence="9 10" key="1">
    <citation type="submission" date="2016-05" db="EMBL/GenBank/DDBJ databases">
        <title>Nuclear genome of Blastocystis sp. subtype 1 NandII.</title>
        <authorList>
            <person name="Gentekaki E."/>
            <person name="Curtis B."/>
            <person name="Stairs C."/>
            <person name="Eme L."/>
            <person name="Herman E."/>
            <person name="Klimes V."/>
            <person name="Arias M.C."/>
            <person name="Elias M."/>
            <person name="Hilliou F."/>
            <person name="Klute M."/>
            <person name="Malik S.-B."/>
            <person name="Pightling A."/>
            <person name="Rachubinski R."/>
            <person name="Salas D."/>
            <person name="Schlacht A."/>
            <person name="Suga H."/>
            <person name="Archibald J."/>
            <person name="Ball S.G."/>
            <person name="Clark G."/>
            <person name="Dacks J."/>
            <person name="Van Der Giezen M."/>
            <person name="Tsaousis A."/>
            <person name="Roger A."/>
        </authorList>
    </citation>
    <scope>NUCLEOTIDE SEQUENCE [LARGE SCALE GENOMIC DNA]</scope>
    <source>
        <strain evidence="10">ATCC 50177 / NandII</strain>
    </source>
</reference>
<dbReference type="InterPro" id="IPR036869">
    <property type="entry name" value="J_dom_sf"/>
</dbReference>
<evidence type="ECO:0000256" key="5">
    <source>
        <dbReference type="PROSITE-ProRule" id="PRU00546"/>
    </source>
</evidence>
<evidence type="ECO:0000313" key="9">
    <source>
        <dbReference type="EMBL" id="OAO12004.1"/>
    </source>
</evidence>
<dbReference type="SUPFAM" id="SSF57938">
    <property type="entry name" value="DnaJ/Hsp40 cysteine-rich domain"/>
    <property type="match status" value="1"/>
</dbReference>
<dbReference type="Gene3D" id="2.10.230.10">
    <property type="entry name" value="Heat shock protein DnaJ, cysteine-rich domain"/>
    <property type="match status" value="1"/>
</dbReference>
<dbReference type="CDD" id="cd10747">
    <property type="entry name" value="DnaJ_C"/>
    <property type="match status" value="1"/>
</dbReference>
<dbReference type="SMART" id="SM00271">
    <property type="entry name" value="DnaJ"/>
    <property type="match status" value="1"/>
</dbReference>
<dbReference type="SUPFAM" id="SSF49493">
    <property type="entry name" value="HSP40/DnaJ peptide-binding domain"/>
    <property type="match status" value="2"/>
</dbReference>
<dbReference type="OrthoDB" id="550424at2759"/>
<dbReference type="InterPro" id="IPR002939">
    <property type="entry name" value="DnaJ_C"/>
</dbReference>
<feature type="region of interest" description="Disordered" evidence="6">
    <location>
        <begin position="395"/>
        <end position="423"/>
    </location>
</feature>
<dbReference type="CDD" id="cd10719">
    <property type="entry name" value="DnaJ_zf"/>
    <property type="match status" value="1"/>
</dbReference>
<gene>
    <name evidence="9" type="ORF">AV274_6328</name>
</gene>
<feature type="domain" description="CR-type" evidence="8">
    <location>
        <begin position="141"/>
        <end position="224"/>
    </location>
</feature>
<keyword evidence="1 5" id="KW-0479">Metal-binding</keyword>
<evidence type="ECO:0000256" key="3">
    <source>
        <dbReference type="ARBA" id="ARBA00022771"/>
    </source>
</evidence>
<dbReference type="InterPro" id="IPR008971">
    <property type="entry name" value="HSP40/DnaJ_pept-bd"/>
</dbReference>
<feature type="compositionally biased region" description="Polar residues" evidence="6">
    <location>
        <begin position="413"/>
        <end position="423"/>
    </location>
</feature>
<dbReference type="GO" id="GO:0030544">
    <property type="term" value="F:Hsp70 protein binding"/>
    <property type="evidence" value="ECO:0007669"/>
    <property type="project" value="InterPro"/>
</dbReference>
<dbReference type="AlphaFoldDB" id="A0A196S7P0"/>
<dbReference type="PANTHER" id="PTHR43888">
    <property type="entry name" value="DNAJ-LIKE-2, ISOFORM A-RELATED"/>
    <property type="match status" value="1"/>
</dbReference>
<dbReference type="CDD" id="cd06257">
    <property type="entry name" value="DnaJ"/>
    <property type="match status" value="1"/>
</dbReference>
<name>A0A196S7P0_BLAHN</name>
<dbReference type="STRING" id="478820.A0A196S7P0"/>
<evidence type="ECO:0000256" key="4">
    <source>
        <dbReference type="ARBA" id="ARBA00022833"/>
    </source>
</evidence>
<evidence type="ECO:0000256" key="1">
    <source>
        <dbReference type="ARBA" id="ARBA00022723"/>
    </source>
</evidence>
<dbReference type="PROSITE" id="PS50076">
    <property type="entry name" value="DNAJ_2"/>
    <property type="match status" value="1"/>
</dbReference>
<dbReference type="GO" id="GO:0006457">
    <property type="term" value="P:protein folding"/>
    <property type="evidence" value="ECO:0007669"/>
    <property type="project" value="InterPro"/>
</dbReference>
<dbReference type="PROSITE" id="PS51188">
    <property type="entry name" value="ZF_CR"/>
    <property type="match status" value="1"/>
</dbReference>
<dbReference type="Pfam" id="PF00684">
    <property type="entry name" value="DnaJ_CXXCXGXG"/>
    <property type="match status" value="1"/>
</dbReference>
<dbReference type="InterPro" id="IPR001623">
    <property type="entry name" value="DnaJ_domain"/>
</dbReference>
<sequence>MNFFGFDGFPGAGGMGGPASNEPVENSKLYEVLGVEKTATQDELKKAYRKLAIKNHPDRGGDADKFKEISAAYEILSDPDKRKVYDEYGMEGIKQNMSADGMNASDIFSQFFGGRGGGNRRRRTDDIVREYPVDLKDLYKGKTAKFRITHKIICSACKGRGGEEGCEKPCQDCRGRGMRVRVIQRGNMIQQSQSPCSTCRGTGKIIDPSKCCKVCNGNKVVPETKTIEVDVEAGMMEGDKVILPSAADEAPGMEAGDVVYVIKEKGSNMFARKKGDLLHIEKVTLAEALCGFNHVLEHLDGHKILISRKPGEVTKDMKVMVIENEGMPIRGSPFTHGKLYIKFDVQFPDTLPDAMVQQLKKMFGYTMLPAPADVMAVTMKPSYYESFGSTPNCTEQARHAYDNDDDDDDNYNPRQQNVSCQGQ</sequence>
<protein>
    <submittedName>
        <fullName evidence="9">Molecular chaperone DnaJ</fullName>
    </submittedName>
</protein>
<feature type="zinc finger region" description="CR-type" evidence="5">
    <location>
        <begin position="141"/>
        <end position="224"/>
    </location>
</feature>
<keyword evidence="3 5" id="KW-0863">Zinc-finger</keyword>
<dbReference type="Gene3D" id="2.60.260.20">
    <property type="entry name" value="Urease metallochaperone UreE, N-terminal domain"/>
    <property type="match status" value="2"/>
</dbReference>
<dbReference type="InterPro" id="IPR018253">
    <property type="entry name" value="DnaJ_domain_CS"/>
</dbReference>
<dbReference type="Pfam" id="PF01556">
    <property type="entry name" value="DnaJ_C"/>
    <property type="match status" value="1"/>
</dbReference>
<dbReference type="InterPro" id="IPR044713">
    <property type="entry name" value="DNJA1/2-like"/>
</dbReference>
<dbReference type="InterPro" id="IPR001305">
    <property type="entry name" value="HSP_DnaJ_Cys-rich_dom"/>
</dbReference>
<dbReference type="GO" id="GO:0051082">
    <property type="term" value="F:unfolded protein binding"/>
    <property type="evidence" value="ECO:0007669"/>
    <property type="project" value="InterPro"/>
</dbReference>
<dbReference type="FunFam" id="2.60.260.20:FF:000003">
    <property type="entry name" value="DnaJ subfamily A member 2"/>
    <property type="match status" value="1"/>
</dbReference>
<dbReference type="EMBL" id="LXWW01000568">
    <property type="protein sequence ID" value="OAO12004.1"/>
    <property type="molecule type" value="Genomic_DNA"/>
</dbReference>
<evidence type="ECO:0000256" key="6">
    <source>
        <dbReference type="SAM" id="MobiDB-lite"/>
    </source>
</evidence>
<keyword evidence="4 5" id="KW-0862">Zinc</keyword>
<organism evidence="9 10">
    <name type="scientific">Blastocystis sp. subtype 1 (strain ATCC 50177 / NandII)</name>
    <dbReference type="NCBI Taxonomy" id="478820"/>
    <lineage>
        <taxon>Eukaryota</taxon>
        <taxon>Sar</taxon>
        <taxon>Stramenopiles</taxon>
        <taxon>Bigyra</taxon>
        <taxon>Opalozoa</taxon>
        <taxon>Opalinata</taxon>
        <taxon>Blastocystidae</taxon>
        <taxon>Blastocystis</taxon>
    </lineage>
</organism>
<feature type="domain" description="J" evidence="7">
    <location>
        <begin position="28"/>
        <end position="89"/>
    </location>
</feature>
<evidence type="ECO:0000259" key="7">
    <source>
        <dbReference type="PROSITE" id="PS50076"/>
    </source>
</evidence>
<dbReference type="Pfam" id="PF00226">
    <property type="entry name" value="DnaJ"/>
    <property type="match status" value="1"/>
</dbReference>
<dbReference type="GO" id="GO:0008270">
    <property type="term" value="F:zinc ion binding"/>
    <property type="evidence" value="ECO:0007669"/>
    <property type="project" value="UniProtKB-KW"/>
</dbReference>
<dbReference type="Proteomes" id="UP000078348">
    <property type="component" value="Unassembled WGS sequence"/>
</dbReference>
<evidence type="ECO:0000256" key="2">
    <source>
        <dbReference type="ARBA" id="ARBA00022737"/>
    </source>
</evidence>
<dbReference type="Gene3D" id="1.10.287.110">
    <property type="entry name" value="DnaJ domain"/>
    <property type="match status" value="1"/>
</dbReference>
<dbReference type="PROSITE" id="PS00636">
    <property type="entry name" value="DNAJ_1"/>
    <property type="match status" value="1"/>
</dbReference>
<comment type="caution">
    <text evidence="9">The sequence shown here is derived from an EMBL/GenBank/DDBJ whole genome shotgun (WGS) entry which is preliminary data.</text>
</comment>
<proteinExistence type="predicted"/>
<keyword evidence="2" id="KW-0677">Repeat</keyword>